<dbReference type="InterPro" id="IPR050490">
    <property type="entry name" value="Bact_solute-bd_prot1"/>
</dbReference>
<dbReference type="Proteomes" id="UP001501710">
    <property type="component" value="Unassembled WGS sequence"/>
</dbReference>
<name>A0ABP8C166_9ACTN</name>
<evidence type="ECO:0000256" key="1">
    <source>
        <dbReference type="SAM" id="SignalP"/>
    </source>
</evidence>
<keyword evidence="1" id="KW-0732">Signal</keyword>
<comment type="caution">
    <text evidence="2">The sequence shown here is derived from an EMBL/GenBank/DDBJ whole genome shotgun (WGS) entry which is preliminary data.</text>
</comment>
<feature type="chain" id="PRO_5045513503" evidence="1">
    <location>
        <begin position="28"/>
        <end position="429"/>
    </location>
</feature>
<keyword evidence="3" id="KW-1185">Reference proteome</keyword>
<sequence length="429" mass="46168">MRDHRRRRLGRRTLAGTGALVTSVLLAAAACGGDGGSSDGTVTLRMYSTTTTEPAFSVLIDGFHKSQSKIRVKAEFIPSAKVGQVTTTMMQAGNPPDIIMASPGSGGGSNGMSVYRLAEANRLADLSARPWANDLPAMLKPPAQYEGKTYSLILGVSTQFLNYTTTDFDKWKVQPPKTFKELLDMCGMIKSKGMYAMASGAADMAGNRMRMQVFAAANVYANDPDWDKKRIAGQVKFQTSPGWKKTFQQVQDLVTHDCYYPGSAGRTTEEARKLGATGKTTMGIGPSIAAAYLSKANPGRKWAAAAVPAGDTATPNLPLEVAGISVAKRGKHVDAAIKFLDYLAAHRDVYSKNSGAFSPGMMAKGELPDFLKPLEPLAKQNRFSLAASTMWPSEAPAQVAYKYMTGLHNNTRTVDDILKAMDQAWDNAK</sequence>
<dbReference type="Pfam" id="PF13416">
    <property type="entry name" value="SBP_bac_8"/>
    <property type="match status" value="1"/>
</dbReference>
<feature type="signal peptide" evidence="1">
    <location>
        <begin position="1"/>
        <end position="27"/>
    </location>
</feature>
<accession>A0ABP8C166</accession>
<dbReference type="EMBL" id="BAABAS010000006">
    <property type="protein sequence ID" value="GAA4231878.1"/>
    <property type="molecule type" value="Genomic_DNA"/>
</dbReference>
<reference evidence="3" key="1">
    <citation type="journal article" date="2019" name="Int. J. Syst. Evol. Microbiol.">
        <title>The Global Catalogue of Microorganisms (GCM) 10K type strain sequencing project: providing services to taxonomists for standard genome sequencing and annotation.</title>
        <authorList>
            <consortium name="The Broad Institute Genomics Platform"/>
            <consortium name="The Broad Institute Genome Sequencing Center for Infectious Disease"/>
            <person name="Wu L."/>
            <person name="Ma J."/>
        </authorList>
    </citation>
    <scope>NUCLEOTIDE SEQUENCE [LARGE SCALE GENOMIC DNA]</scope>
    <source>
        <strain evidence="3">JCM 17440</strain>
    </source>
</reference>
<dbReference type="InterPro" id="IPR006059">
    <property type="entry name" value="SBP"/>
</dbReference>
<dbReference type="Gene3D" id="3.40.190.10">
    <property type="entry name" value="Periplasmic binding protein-like II"/>
    <property type="match status" value="2"/>
</dbReference>
<dbReference type="PANTHER" id="PTHR43649:SF12">
    <property type="entry name" value="DIACETYLCHITOBIOSE BINDING PROTEIN DASA"/>
    <property type="match status" value="1"/>
</dbReference>
<dbReference type="SUPFAM" id="SSF53850">
    <property type="entry name" value="Periplasmic binding protein-like II"/>
    <property type="match status" value="1"/>
</dbReference>
<dbReference type="RefSeq" id="WP_344896311.1">
    <property type="nucleotide sequence ID" value="NZ_BAABAS010000006.1"/>
</dbReference>
<protein>
    <submittedName>
        <fullName evidence="2">Extracellular solute-binding protein</fullName>
    </submittedName>
</protein>
<proteinExistence type="predicted"/>
<dbReference type="PANTHER" id="PTHR43649">
    <property type="entry name" value="ARABINOSE-BINDING PROTEIN-RELATED"/>
    <property type="match status" value="1"/>
</dbReference>
<gene>
    <name evidence="2" type="ORF">GCM10022254_30330</name>
</gene>
<organism evidence="2 3">
    <name type="scientific">Actinomadura meridiana</name>
    <dbReference type="NCBI Taxonomy" id="559626"/>
    <lineage>
        <taxon>Bacteria</taxon>
        <taxon>Bacillati</taxon>
        <taxon>Actinomycetota</taxon>
        <taxon>Actinomycetes</taxon>
        <taxon>Streptosporangiales</taxon>
        <taxon>Thermomonosporaceae</taxon>
        <taxon>Actinomadura</taxon>
    </lineage>
</organism>
<evidence type="ECO:0000313" key="2">
    <source>
        <dbReference type="EMBL" id="GAA4231878.1"/>
    </source>
</evidence>
<evidence type="ECO:0000313" key="3">
    <source>
        <dbReference type="Proteomes" id="UP001501710"/>
    </source>
</evidence>
<dbReference type="PROSITE" id="PS51257">
    <property type="entry name" value="PROKAR_LIPOPROTEIN"/>
    <property type="match status" value="1"/>
</dbReference>